<dbReference type="STRING" id="767452.AVL62_13600"/>
<gene>
    <name evidence="1" type="ORF">AVL62_13600</name>
</gene>
<dbReference type="Proteomes" id="UP000054837">
    <property type="component" value="Unassembled WGS sequence"/>
</dbReference>
<dbReference type="AlphaFoldDB" id="A0A0W8IBY1"/>
<dbReference type="EMBL" id="LQBL01000005">
    <property type="protein sequence ID" value="KUG57453.1"/>
    <property type="molecule type" value="Genomic_DNA"/>
</dbReference>
<evidence type="ECO:0000313" key="1">
    <source>
        <dbReference type="EMBL" id="KUG57453.1"/>
    </source>
</evidence>
<sequence length="232" mass="26353">MTTSLSSSSSKADQPDVAPPVVDRAAFEAALAEQVAREKEVTRLNDRVSAARRRLPMVEVEDYAFDGPDGPVRLTELFDGHYLLLVQNVMFGPDWEEGCPSCTWAVDTLPARMERLEEEGIAFAMISQAPVEKLERWRTRRGWSHTWVSSGGTTYHHDWGWNREDEDGQPYQLPGYSYYLLRDGVPYLTYATTARGTEATLPVAHIMDRTAYGRQQDWEDSPQGWPQYPTYG</sequence>
<dbReference type="OrthoDB" id="4721017at2"/>
<dbReference type="InterPro" id="IPR036249">
    <property type="entry name" value="Thioredoxin-like_sf"/>
</dbReference>
<organism evidence="1 2">
    <name type="scientific">Serinicoccus chungangensis</name>
    <dbReference type="NCBI Taxonomy" id="767452"/>
    <lineage>
        <taxon>Bacteria</taxon>
        <taxon>Bacillati</taxon>
        <taxon>Actinomycetota</taxon>
        <taxon>Actinomycetes</taxon>
        <taxon>Micrococcales</taxon>
        <taxon>Ornithinimicrobiaceae</taxon>
        <taxon>Serinicoccus</taxon>
    </lineage>
</organism>
<evidence type="ECO:0008006" key="3">
    <source>
        <dbReference type="Google" id="ProtNLM"/>
    </source>
</evidence>
<dbReference type="Gene3D" id="3.40.30.10">
    <property type="entry name" value="Glutaredoxin"/>
    <property type="match status" value="1"/>
</dbReference>
<accession>A0A0W8IBY1</accession>
<protein>
    <recommendedName>
        <fullName evidence="3">Thioredoxin domain-containing protein</fullName>
    </recommendedName>
</protein>
<proteinExistence type="predicted"/>
<name>A0A0W8IBY1_9MICO</name>
<keyword evidence="2" id="KW-1185">Reference proteome</keyword>
<dbReference type="InterPro" id="IPR010296">
    <property type="entry name" value="DUF899_thioredox"/>
</dbReference>
<evidence type="ECO:0000313" key="2">
    <source>
        <dbReference type="Proteomes" id="UP000054837"/>
    </source>
</evidence>
<reference evidence="1 2" key="1">
    <citation type="submission" date="2015-12" db="EMBL/GenBank/DDBJ databases">
        <title>Serinicoccus chungangenesis strain CD08_5 genome sequencing and assembly.</title>
        <authorList>
            <person name="Chander A.M."/>
            <person name="Kaur G."/>
            <person name="Nair G.R."/>
            <person name="Dhawan D.K."/>
            <person name="Kochhar R.K."/>
            <person name="Mayilraj S."/>
            <person name="Bhadada S.K."/>
        </authorList>
    </citation>
    <scope>NUCLEOTIDE SEQUENCE [LARGE SCALE GENOMIC DNA]</scope>
    <source>
        <strain evidence="1 2">CD08_5</strain>
    </source>
</reference>
<comment type="caution">
    <text evidence="1">The sequence shown here is derived from an EMBL/GenBank/DDBJ whole genome shotgun (WGS) entry which is preliminary data.</text>
</comment>
<dbReference type="SUPFAM" id="SSF52833">
    <property type="entry name" value="Thioredoxin-like"/>
    <property type="match status" value="1"/>
</dbReference>
<dbReference type="Pfam" id="PF05988">
    <property type="entry name" value="DUF899"/>
    <property type="match status" value="1"/>
</dbReference>
<dbReference type="RefSeq" id="WP_058890288.1">
    <property type="nucleotide sequence ID" value="NZ_LQBL01000005.1"/>
</dbReference>